<name>A0A1I5K6K0_9PSEU</name>
<evidence type="ECO:0000256" key="2">
    <source>
        <dbReference type="ARBA" id="ARBA00023136"/>
    </source>
</evidence>
<keyword evidence="5" id="KW-1185">Reference proteome</keyword>
<sequence>MAATVRAAAGAVVVAAAFAAWAAWSWVTAAGDPAVTAARARDEALRAGTEHVAVLSSLDHRRVDEGIARWLAVSTGPLREKLAATSEETKRALRADRTVATATVLDAGVGELGPRGDSATLLASVETSLAREGQPPASTRNRFLVRMQRTDAGWRVRELERIPVAGGTP</sequence>
<feature type="signal peptide" evidence="3">
    <location>
        <begin position="1"/>
        <end position="22"/>
    </location>
</feature>
<dbReference type="GO" id="GO:0016020">
    <property type="term" value="C:membrane"/>
    <property type="evidence" value="ECO:0007669"/>
    <property type="project" value="UniProtKB-SubCell"/>
</dbReference>
<dbReference type="PANTHER" id="PTHR37042:SF4">
    <property type="entry name" value="OUTER MEMBRANE PROTEIN RV1973"/>
    <property type="match status" value="1"/>
</dbReference>
<dbReference type="PANTHER" id="PTHR37042">
    <property type="entry name" value="OUTER MEMBRANE PROTEIN RV1973"/>
    <property type="match status" value="1"/>
</dbReference>
<gene>
    <name evidence="4" type="ORF">SAMN05421810_10110</name>
</gene>
<dbReference type="Proteomes" id="UP000198727">
    <property type="component" value="Unassembled WGS sequence"/>
</dbReference>
<comment type="subcellular location">
    <subcellularLocation>
        <location evidence="1">Membrane</location>
    </subcellularLocation>
</comment>
<protein>
    <submittedName>
        <fullName evidence="4">Mce-associated membrane protein</fullName>
    </submittedName>
</protein>
<reference evidence="5" key="1">
    <citation type="submission" date="2016-10" db="EMBL/GenBank/DDBJ databases">
        <authorList>
            <person name="Varghese N."/>
            <person name="Submissions S."/>
        </authorList>
    </citation>
    <scope>NUCLEOTIDE SEQUENCE [LARGE SCALE GENOMIC DNA]</scope>
    <source>
        <strain evidence="5">CGMCC 4.5579</strain>
    </source>
</reference>
<dbReference type="AlphaFoldDB" id="A0A1I5K6K0"/>
<organism evidence="4 5">
    <name type="scientific">Amycolatopsis arida</name>
    <dbReference type="NCBI Taxonomy" id="587909"/>
    <lineage>
        <taxon>Bacteria</taxon>
        <taxon>Bacillati</taxon>
        <taxon>Actinomycetota</taxon>
        <taxon>Actinomycetes</taxon>
        <taxon>Pseudonocardiales</taxon>
        <taxon>Pseudonocardiaceae</taxon>
        <taxon>Amycolatopsis</taxon>
    </lineage>
</organism>
<evidence type="ECO:0000256" key="1">
    <source>
        <dbReference type="ARBA" id="ARBA00004370"/>
    </source>
</evidence>
<dbReference type="STRING" id="587909.SAMN05421810_10110"/>
<keyword evidence="2" id="KW-0472">Membrane</keyword>
<feature type="chain" id="PRO_5038411078" evidence="3">
    <location>
        <begin position="23"/>
        <end position="169"/>
    </location>
</feature>
<proteinExistence type="predicted"/>
<dbReference type="RefSeq" id="WP_092525998.1">
    <property type="nucleotide sequence ID" value="NZ_FOWW01000001.1"/>
</dbReference>
<evidence type="ECO:0000313" key="4">
    <source>
        <dbReference type="EMBL" id="SFO80598.1"/>
    </source>
</evidence>
<dbReference type="OrthoDB" id="3472661at2"/>
<evidence type="ECO:0000313" key="5">
    <source>
        <dbReference type="Proteomes" id="UP000198727"/>
    </source>
</evidence>
<keyword evidence="3" id="KW-0732">Signal</keyword>
<evidence type="ECO:0000256" key="3">
    <source>
        <dbReference type="SAM" id="SignalP"/>
    </source>
</evidence>
<dbReference type="EMBL" id="FOWW01000001">
    <property type="protein sequence ID" value="SFO80598.1"/>
    <property type="molecule type" value="Genomic_DNA"/>
</dbReference>
<accession>A0A1I5K6K0</accession>